<comment type="caution">
    <text evidence="2">The sequence shown here is derived from an EMBL/GenBank/DDBJ whole genome shotgun (WGS) entry which is preliminary data.</text>
</comment>
<dbReference type="PANTHER" id="PTHR42648">
    <property type="entry name" value="TRANSPOSASE, PUTATIVE-RELATED"/>
    <property type="match status" value="1"/>
</dbReference>
<dbReference type="Gene3D" id="3.30.420.10">
    <property type="entry name" value="Ribonuclease H-like superfamily/Ribonuclease H"/>
    <property type="match status" value="1"/>
</dbReference>
<evidence type="ECO:0000259" key="1">
    <source>
        <dbReference type="PROSITE" id="PS50994"/>
    </source>
</evidence>
<name>A0A150NNN3_STRMT</name>
<dbReference type="AlphaFoldDB" id="A0A150NNN3"/>
<dbReference type="Proteomes" id="UP000075442">
    <property type="component" value="Unassembled WGS sequence"/>
</dbReference>
<gene>
    <name evidence="2" type="ORF">SMIM3I_02225</name>
</gene>
<dbReference type="SUPFAM" id="SSF53098">
    <property type="entry name" value="Ribonuclease H-like"/>
    <property type="match status" value="1"/>
</dbReference>
<dbReference type="EMBL" id="LROU01000106">
    <property type="protein sequence ID" value="KYF35064.1"/>
    <property type="molecule type" value="Genomic_DNA"/>
</dbReference>
<reference evidence="2 3" key="1">
    <citation type="submission" date="2016-01" db="EMBL/GenBank/DDBJ databases">
        <title>Highly variable Streptococcus oralis 1 are common among viridans streptococci isolated from primates.</title>
        <authorList>
            <person name="Denapaite D."/>
            <person name="Rieger M."/>
            <person name="Koendgen S."/>
            <person name="Brueckner R."/>
            <person name="Ochigava I."/>
            <person name="Kappeler P."/>
            <person name="Maetz-Rensing K."/>
            <person name="Leendertz F."/>
        </authorList>
    </citation>
    <scope>NUCLEOTIDE SEQUENCE [LARGE SCALE GENOMIC DNA]</scope>
    <source>
        <strain evidence="2 3">M3-1</strain>
    </source>
</reference>
<proteinExistence type="predicted"/>
<dbReference type="InterPro" id="IPR001584">
    <property type="entry name" value="Integrase_cat-core"/>
</dbReference>
<evidence type="ECO:0000313" key="3">
    <source>
        <dbReference type="Proteomes" id="UP000075442"/>
    </source>
</evidence>
<dbReference type="PATRIC" id="fig|28037.235.peg.1314"/>
<dbReference type="PANTHER" id="PTHR42648:SF28">
    <property type="entry name" value="TRANSPOSON-ENCODED PROTEIN WITH RIBONUCLEASE H-LIKE AND RETROVIRUS ZINC FINGER-LIKE DOMAINS"/>
    <property type="match status" value="1"/>
</dbReference>
<dbReference type="InterPro" id="IPR012337">
    <property type="entry name" value="RNaseH-like_sf"/>
</dbReference>
<protein>
    <recommendedName>
        <fullName evidence="1">Integrase catalytic domain-containing protein</fullName>
    </recommendedName>
</protein>
<dbReference type="GO" id="GO:0003676">
    <property type="term" value="F:nucleic acid binding"/>
    <property type="evidence" value="ECO:0007669"/>
    <property type="project" value="InterPro"/>
</dbReference>
<dbReference type="InterPro" id="IPR039537">
    <property type="entry name" value="Retrotran_Ty1/copia-like"/>
</dbReference>
<sequence length="123" mass="14364">MYWLKEKSETKEIFKNFNAMINTQSQTKIQNFHIDNGIEYFNSILGPYLHEHGIIHQSSCIATPQQNGTSERKNHHLLEVAQSLMSTTNVLKYFWGEAVLNALYLINRMPTRVYYNTKLPLKS</sequence>
<dbReference type="PROSITE" id="PS50994">
    <property type="entry name" value="INTEGRASE"/>
    <property type="match status" value="1"/>
</dbReference>
<accession>A0A150NNN3</accession>
<evidence type="ECO:0000313" key="2">
    <source>
        <dbReference type="EMBL" id="KYF35064.1"/>
    </source>
</evidence>
<organism evidence="2 3">
    <name type="scientific">Streptococcus mitis</name>
    <dbReference type="NCBI Taxonomy" id="28037"/>
    <lineage>
        <taxon>Bacteria</taxon>
        <taxon>Bacillati</taxon>
        <taxon>Bacillota</taxon>
        <taxon>Bacilli</taxon>
        <taxon>Lactobacillales</taxon>
        <taxon>Streptococcaceae</taxon>
        <taxon>Streptococcus</taxon>
        <taxon>Streptococcus mitis group</taxon>
    </lineage>
</organism>
<dbReference type="GO" id="GO:0015074">
    <property type="term" value="P:DNA integration"/>
    <property type="evidence" value="ECO:0007669"/>
    <property type="project" value="InterPro"/>
</dbReference>
<dbReference type="InterPro" id="IPR036397">
    <property type="entry name" value="RNaseH_sf"/>
</dbReference>
<feature type="domain" description="Integrase catalytic" evidence="1">
    <location>
        <begin position="1"/>
        <end position="123"/>
    </location>
</feature>